<proteinExistence type="predicted"/>
<sequence>MKKSLTCAATPLITFSYSKIDLWSICSCYHSMRKLNMLVHLTCELPYNCLVCFESQTS</sequence>
<name>A0A2P2JQJ6_RHIMU</name>
<organism evidence="1">
    <name type="scientific">Rhizophora mucronata</name>
    <name type="common">Asiatic mangrove</name>
    <dbReference type="NCBI Taxonomy" id="61149"/>
    <lineage>
        <taxon>Eukaryota</taxon>
        <taxon>Viridiplantae</taxon>
        <taxon>Streptophyta</taxon>
        <taxon>Embryophyta</taxon>
        <taxon>Tracheophyta</taxon>
        <taxon>Spermatophyta</taxon>
        <taxon>Magnoliopsida</taxon>
        <taxon>eudicotyledons</taxon>
        <taxon>Gunneridae</taxon>
        <taxon>Pentapetalae</taxon>
        <taxon>rosids</taxon>
        <taxon>fabids</taxon>
        <taxon>Malpighiales</taxon>
        <taxon>Rhizophoraceae</taxon>
        <taxon>Rhizophora</taxon>
    </lineage>
</organism>
<dbReference type="EMBL" id="GGEC01015257">
    <property type="protein sequence ID" value="MBW95740.1"/>
    <property type="molecule type" value="Transcribed_RNA"/>
</dbReference>
<reference evidence="1" key="1">
    <citation type="submission" date="2018-02" db="EMBL/GenBank/DDBJ databases">
        <title>Rhizophora mucronata_Transcriptome.</title>
        <authorList>
            <person name="Meera S.P."/>
            <person name="Sreeshan A."/>
            <person name="Augustine A."/>
        </authorList>
    </citation>
    <scope>NUCLEOTIDE SEQUENCE</scope>
    <source>
        <tissue evidence="1">Leaf</tissue>
    </source>
</reference>
<accession>A0A2P2JQJ6</accession>
<protein>
    <submittedName>
        <fullName evidence="1">Uncharacterized protein</fullName>
    </submittedName>
</protein>
<evidence type="ECO:0000313" key="1">
    <source>
        <dbReference type="EMBL" id="MBW95740.1"/>
    </source>
</evidence>
<dbReference type="AlphaFoldDB" id="A0A2P2JQJ6"/>